<dbReference type="PANTHER" id="PTHR11070">
    <property type="entry name" value="UVRD / RECB / PCRA DNA HELICASE FAMILY MEMBER"/>
    <property type="match status" value="1"/>
</dbReference>
<keyword evidence="4" id="KW-0227">DNA damage</keyword>
<dbReference type="AlphaFoldDB" id="A0A1S1WTG2"/>
<evidence type="ECO:0000256" key="9">
    <source>
        <dbReference type="ARBA" id="ARBA00023125"/>
    </source>
</evidence>
<dbReference type="GO" id="GO:0003677">
    <property type="term" value="F:DNA binding"/>
    <property type="evidence" value="ECO:0007669"/>
    <property type="project" value="UniProtKB-KW"/>
</dbReference>
<dbReference type="InterPro" id="IPR013986">
    <property type="entry name" value="DExx_box_DNA_helicase_dom_sf"/>
</dbReference>
<keyword evidence="5 16" id="KW-0378">Hydrolase</keyword>
<reference evidence="19" key="1">
    <citation type="submission" date="2016-09" db="EMBL/GenBank/DDBJ databases">
        <title>Chromobacterium muskegensis sp. nov., an insecticidal bacterium isolated from Sphagnum bogs.</title>
        <authorList>
            <person name="Sparks M.E."/>
            <person name="Blackburn M.B."/>
            <person name="Gundersen-Rindal D.E."/>
            <person name="Mitchell A."/>
            <person name="Farrar R."/>
            <person name="Kuhar D."/>
        </authorList>
    </citation>
    <scope>NUCLEOTIDE SEQUENCE [LARGE SCALE GENOMIC DNA]</scope>
    <source>
        <strain evidence="19">37-2</strain>
    </source>
</reference>
<comment type="catalytic activity">
    <reaction evidence="15">
        <text>ATP + H2O = ADP + phosphate + H(+)</text>
        <dbReference type="Rhea" id="RHEA:13065"/>
        <dbReference type="ChEBI" id="CHEBI:15377"/>
        <dbReference type="ChEBI" id="CHEBI:15378"/>
        <dbReference type="ChEBI" id="CHEBI:30616"/>
        <dbReference type="ChEBI" id="CHEBI:43474"/>
        <dbReference type="ChEBI" id="CHEBI:456216"/>
        <dbReference type="EC" id="5.6.2.4"/>
    </reaction>
</comment>
<dbReference type="SUPFAM" id="SSF52540">
    <property type="entry name" value="P-loop containing nucleoside triphosphate hydrolases"/>
    <property type="match status" value="1"/>
</dbReference>
<proteinExistence type="inferred from homology"/>
<dbReference type="Pfam" id="PF00580">
    <property type="entry name" value="UvrD-helicase"/>
    <property type="match status" value="1"/>
</dbReference>
<dbReference type="GO" id="GO:0004527">
    <property type="term" value="F:exonuclease activity"/>
    <property type="evidence" value="ECO:0007669"/>
    <property type="project" value="UniProtKB-KW"/>
</dbReference>
<dbReference type="Proteomes" id="UP000180088">
    <property type="component" value="Unassembled WGS sequence"/>
</dbReference>
<evidence type="ECO:0000256" key="12">
    <source>
        <dbReference type="ARBA" id="ARBA00034617"/>
    </source>
</evidence>
<keyword evidence="11" id="KW-0413">Isomerase</keyword>
<evidence type="ECO:0000259" key="18">
    <source>
        <dbReference type="PROSITE" id="PS51217"/>
    </source>
</evidence>
<dbReference type="InterPro" id="IPR038726">
    <property type="entry name" value="PDDEXK_AddAB-type"/>
</dbReference>
<keyword evidence="7" id="KW-0269">Exonuclease</keyword>
<name>A0A1S1WTG2_9NEIS</name>
<dbReference type="CDD" id="cd17932">
    <property type="entry name" value="DEXQc_UvrD"/>
    <property type="match status" value="1"/>
</dbReference>
<keyword evidence="9" id="KW-0238">DNA-binding</keyword>
<evidence type="ECO:0000256" key="8">
    <source>
        <dbReference type="ARBA" id="ARBA00022840"/>
    </source>
</evidence>
<evidence type="ECO:0000259" key="17">
    <source>
        <dbReference type="PROSITE" id="PS51198"/>
    </source>
</evidence>
<keyword evidence="6 16" id="KW-0347">Helicase</keyword>
<evidence type="ECO:0000256" key="10">
    <source>
        <dbReference type="ARBA" id="ARBA00023204"/>
    </source>
</evidence>
<evidence type="ECO:0000256" key="14">
    <source>
        <dbReference type="ARBA" id="ARBA00034923"/>
    </source>
</evidence>
<evidence type="ECO:0000256" key="4">
    <source>
        <dbReference type="ARBA" id="ARBA00022763"/>
    </source>
</evidence>
<dbReference type="RefSeq" id="WP_071117126.1">
    <property type="nucleotide sequence ID" value="NZ_MKCS01000004.1"/>
</dbReference>
<keyword evidence="2" id="KW-0540">Nuclease</keyword>
<protein>
    <recommendedName>
        <fullName evidence="13">DNA 3'-5' helicase</fullName>
        <ecNumber evidence="13">5.6.2.4</ecNumber>
    </recommendedName>
    <alternativeName>
        <fullName evidence="14">DNA 3'-5' helicase II</fullName>
    </alternativeName>
</protein>
<evidence type="ECO:0000256" key="2">
    <source>
        <dbReference type="ARBA" id="ARBA00022722"/>
    </source>
</evidence>
<feature type="binding site" evidence="16">
    <location>
        <begin position="31"/>
        <end position="38"/>
    </location>
    <ligand>
        <name>ATP</name>
        <dbReference type="ChEBI" id="CHEBI:30616"/>
    </ligand>
</feature>
<evidence type="ECO:0000256" key="13">
    <source>
        <dbReference type="ARBA" id="ARBA00034808"/>
    </source>
</evidence>
<dbReference type="PROSITE" id="PS51198">
    <property type="entry name" value="UVRD_HELICASE_ATP_BIND"/>
    <property type="match status" value="1"/>
</dbReference>
<dbReference type="STRING" id="1903179.BI347_22125"/>
<dbReference type="InterPro" id="IPR014017">
    <property type="entry name" value="DNA_helicase_UvrD-like_C"/>
</dbReference>
<gene>
    <name evidence="19" type="ORF">BI347_22125</name>
</gene>
<evidence type="ECO:0000256" key="15">
    <source>
        <dbReference type="ARBA" id="ARBA00048988"/>
    </source>
</evidence>
<keyword evidence="10" id="KW-0234">DNA repair</keyword>
<dbReference type="Gene3D" id="3.90.320.10">
    <property type="match status" value="1"/>
</dbReference>
<dbReference type="GO" id="GO:0000725">
    <property type="term" value="P:recombinational repair"/>
    <property type="evidence" value="ECO:0007669"/>
    <property type="project" value="TreeGrafter"/>
</dbReference>
<dbReference type="InterPro" id="IPR000212">
    <property type="entry name" value="DNA_helicase_UvrD/REP"/>
</dbReference>
<dbReference type="GO" id="GO:0005524">
    <property type="term" value="F:ATP binding"/>
    <property type="evidence" value="ECO:0007669"/>
    <property type="project" value="UniProtKB-UniRule"/>
</dbReference>
<dbReference type="Pfam" id="PF12705">
    <property type="entry name" value="PDDEXK_1"/>
    <property type="match status" value="1"/>
</dbReference>
<dbReference type="InterPro" id="IPR014016">
    <property type="entry name" value="UvrD-like_ATP-bd"/>
</dbReference>
<dbReference type="InterPro" id="IPR027417">
    <property type="entry name" value="P-loop_NTPase"/>
</dbReference>
<evidence type="ECO:0000256" key="11">
    <source>
        <dbReference type="ARBA" id="ARBA00023235"/>
    </source>
</evidence>
<keyword evidence="3 16" id="KW-0547">Nucleotide-binding</keyword>
<dbReference type="PROSITE" id="PS51217">
    <property type="entry name" value="UVRD_HELICASE_CTER"/>
    <property type="match status" value="1"/>
</dbReference>
<dbReference type="Pfam" id="PF13361">
    <property type="entry name" value="UvrD_C"/>
    <property type="match status" value="2"/>
</dbReference>
<evidence type="ECO:0000256" key="5">
    <source>
        <dbReference type="ARBA" id="ARBA00022801"/>
    </source>
</evidence>
<feature type="domain" description="UvrD-like helicase ATP-binding" evidence="17">
    <location>
        <begin position="10"/>
        <end position="294"/>
    </location>
</feature>
<evidence type="ECO:0000256" key="3">
    <source>
        <dbReference type="ARBA" id="ARBA00022741"/>
    </source>
</evidence>
<dbReference type="EMBL" id="MKCS01000004">
    <property type="protein sequence ID" value="OHX10476.1"/>
    <property type="molecule type" value="Genomic_DNA"/>
</dbReference>
<comment type="caution">
    <text evidence="19">The sequence shown here is derived from an EMBL/GenBank/DDBJ whole genome shotgun (WGS) entry which is preliminary data.</text>
</comment>
<evidence type="ECO:0000256" key="16">
    <source>
        <dbReference type="PROSITE-ProRule" id="PRU00560"/>
    </source>
</evidence>
<evidence type="ECO:0000313" key="19">
    <source>
        <dbReference type="EMBL" id="OHX10476.1"/>
    </source>
</evidence>
<dbReference type="Gene3D" id="3.40.50.300">
    <property type="entry name" value="P-loop containing nucleotide triphosphate hydrolases"/>
    <property type="match status" value="3"/>
</dbReference>
<dbReference type="GO" id="GO:0043138">
    <property type="term" value="F:3'-5' DNA helicase activity"/>
    <property type="evidence" value="ECO:0007669"/>
    <property type="project" value="UniProtKB-EC"/>
</dbReference>
<organism evidence="19">
    <name type="scientific">Chromobacterium sphagni</name>
    <dbReference type="NCBI Taxonomy" id="1903179"/>
    <lineage>
        <taxon>Bacteria</taxon>
        <taxon>Pseudomonadati</taxon>
        <taxon>Pseudomonadota</taxon>
        <taxon>Betaproteobacteria</taxon>
        <taxon>Neisseriales</taxon>
        <taxon>Chromobacteriaceae</taxon>
        <taxon>Chromobacterium</taxon>
    </lineage>
</organism>
<dbReference type="OrthoDB" id="9810135at2"/>
<dbReference type="Gene3D" id="1.10.10.160">
    <property type="match status" value="1"/>
</dbReference>
<dbReference type="EC" id="5.6.2.4" evidence="13"/>
<evidence type="ECO:0000256" key="6">
    <source>
        <dbReference type="ARBA" id="ARBA00022806"/>
    </source>
</evidence>
<feature type="domain" description="UvrD-like helicase C-terminal" evidence="18">
    <location>
        <begin position="295"/>
        <end position="569"/>
    </location>
</feature>
<accession>A0A1S1WTG2</accession>
<evidence type="ECO:0000256" key="1">
    <source>
        <dbReference type="ARBA" id="ARBA00009922"/>
    </source>
</evidence>
<sequence>MDKMEVLIRSKLTPDQADAALDASREVLCLACAGSGKSQTLAFRVARLISEGVSPTSIVAFTFTEKAAESIKRRIAQTLSLAGFSTNLIGQMYIGTIHSFCQNVLGKADAKYRQYDVLDDNRLTLFLMSRYPALQIKPLRIRFGDRYFETIKEVAAAWKLCQDEGLDVTSVATNDPEVGTVLQLLKDLLDRDQYIDFGSMIRLVVEHSIGGNAAVNRALSEISHLLVDEYQDVSPSQEALIQAIHAQGASLFVVGDDDQAIYSWRGADVSNILTFRDRYQVQAIHNLDTNFRSTRAIVDVSSDFIAQELGAARLRKDPSNHRDIAPRELANYLFDDRSEEADWVTNRIEQLLGTLFTEKNGKVRGLTPGDIAILMRSTRGSEQSGEARHNPFTSRLAAKGIPFSLEAGGNPFDRPQVAALREVFRLLANGNPDRAEAKEVFDQAILPGYPKADFARFTRVLSDWGRRIHAPTGGARQRLLPQNLVFDLLSALQISTYPPAPEVMREIGLFSRMIQDVEGVYLSVDSSDRFRQVSHFLEFVADGGYNVSTDDVTQRPDAVSVATVHSAKGLEFPVVFVVDCQAGRFPGKNSSYRGLIPKQLVQAAVQRGAYIGTREAEARLFYTALTRAEAFLYVTGAANLPGGKRANKASPFSLRMTDTELIPATDVATSFPTEPRQPRVDQTILPTSFSDIRYYLHCPMDYRFRREWGFSPAVPELFGYGRAVHVAIEKLHELHPVHPPTSDEAAAVAMESFHLKHIAPSGDPVNRPGAYERAKNKAVEIAQQYVTEFAEDFTSRRQVEARFEIPAADCLITGSIDLLVNESQDGTIRDAEVIDFKTMEAGSDPFADPDLDWLALSLQVQLYAKAAREVLQENAVAGSVHLLKDNRRILVPVDSNAVQAAVSNVEWAVRGILARHFPVRPNPTKCGKCDFQELCSKQPQEFNKALGVPPPIHTPNGQFQAKAFNTID</sequence>
<keyword evidence="8 16" id="KW-0067">ATP-binding</keyword>
<dbReference type="PANTHER" id="PTHR11070:SF2">
    <property type="entry name" value="ATP-DEPENDENT DNA HELICASE SRS2"/>
    <property type="match status" value="1"/>
</dbReference>
<comment type="catalytic activity">
    <reaction evidence="12">
        <text>Couples ATP hydrolysis with the unwinding of duplex DNA by translocating in the 3'-5' direction.</text>
        <dbReference type="EC" id="5.6.2.4"/>
    </reaction>
</comment>
<dbReference type="Gene3D" id="1.10.486.10">
    <property type="entry name" value="PCRA, domain 4"/>
    <property type="match status" value="1"/>
</dbReference>
<comment type="similarity">
    <text evidence="1">Belongs to the helicase family. UvrD subfamily.</text>
</comment>
<dbReference type="InterPro" id="IPR011604">
    <property type="entry name" value="PDDEXK-like_dom_sf"/>
</dbReference>
<evidence type="ECO:0000256" key="7">
    <source>
        <dbReference type="ARBA" id="ARBA00022839"/>
    </source>
</evidence>